<protein>
    <submittedName>
        <fullName evidence="15">Cell surface protein</fullName>
    </submittedName>
</protein>
<keyword evidence="5" id="KW-1134">Transmembrane beta strand</keyword>
<dbReference type="CDD" id="cd12820">
    <property type="entry name" value="LbR_YadA-like"/>
    <property type="match status" value="1"/>
</dbReference>
<dbReference type="GO" id="GO:0009986">
    <property type="term" value="C:cell surface"/>
    <property type="evidence" value="ECO:0007669"/>
    <property type="project" value="UniProtKB-SubCell"/>
</dbReference>
<dbReference type="SUPFAM" id="SSF101967">
    <property type="entry name" value="Adhesin YadA, collagen-binding domain"/>
    <property type="match status" value="1"/>
</dbReference>
<dbReference type="Pfam" id="PF05662">
    <property type="entry name" value="YadA_stalk"/>
    <property type="match status" value="2"/>
</dbReference>
<feature type="domain" description="Trimeric autotransporter adhesin YadA-like head" evidence="13">
    <location>
        <begin position="79"/>
        <end position="100"/>
    </location>
</feature>
<comment type="subcellular location">
    <subcellularLocation>
        <location evidence="2">Cell outer membrane</location>
    </subcellularLocation>
    <subcellularLocation>
        <location evidence="1">Cell surface</location>
    </subcellularLocation>
</comment>
<evidence type="ECO:0000256" key="7">
    <source>
        <dbReference type="ARBA" id="ARBA00022729"/>
    </source>
</evidence>
<evidence type="ECO:0000256" key="2">
    <source>
        <dbReference type="ARBA" id="ARBA00004442"/>
    </source>
</evidence>
<feature type="domain" description="Trimeric autotransporter adhesin YadA-like head" evidence="13">
    <location>
        <begin position="49"/>
        <end position="75"/>
    </location>
</feature>
<dbReference type="InterPro" id="IPR005594">
    <property type="entry name" value="YadA_C"/>
</dbReference>
<dbReference type="InterPro" id="IPR008640">
    <property type="entry name" value="Adhesin_Head_dom"/>
</dbReference>
<dbReference type="Gene3D" id="3.30.1300.30">
    <property type="entry name" value="GSPII I/J protein-like"/>
    <property type="match status" value="1"/>
</dbReference>
<keyword evidence="8" id="KW-0653">Protein transport</keyword>
<dbReference type="InterPro" id="IPR045584">
    <property type="entry name" value="Pilin-like"/>
</dbReference>
<sequence length="445" mass="44274">MKNSNKIKLLNKNILMASLCIFPFVAGVAHAEDAVTKGENAWAADGATAEGDVAVAAGQGASAKKHGSIAVGQDATTDGQSAIAIGNTASALGTFSIATGIDANASQWAGVALGTEAEAAGGWATAIGGKASAAGFGSTALGSSSSAQEEGTVAIGDASKASNLNDVALGSNSVTEQAVGSANTTINGEVFNFAGATPIATVSIGSAGQERTITNLAAGRLDAASTDAVNGSQLFATNQAVNNLAAGVSKLANDAVKYDTNPDGTRADSVTLNGGSVSMEGGDSNAPVVLSNVANGVKRNDAVNVGQLQNTASSTLAKANVYSDMQSIKTLGEANTYTDQQMTRAVGEANAYTDTKFGMLSQDIGAVRKEARQAAAIGLAAASLRYDDRPGKLSAAIGGGVWRNEGAFAMGLGYTSQDSKFRTNVSMTTAGGNVGGGVGLSYTFN</sequence>
<evidence type="ECO:0000256" key="3">
    <source>
        <dbReference type="ARBA" id="ARBA00005848"/>
    </source>
</evidence>
<keyword evidence="10" id="KW-0998">Cell outer membrane</keyword>
<dbReference type="InterPro" id="IPR008635">
    <property type="entry name" value="Coiled_stalk_dom"/>
</dbReference>
<evidence type="ECO:0000313" key="15">
    <source>
        <dbReference type="EMBL" id="PQA72094.1"/>
    </source>
</evidence>
<feature type="domain" description="Trimeric autotransporter adhesin YadA-like stalk" evidence="14">
    <location>
        <begin position="291"/>
        <end position="323"/>
    </location>
</feature>
<dbReference type="EMBL" id="PTRC01000037">
    <property type="protein sequence ID" value="PQA72094.1"/>
    <property type="molecule type" value="Genomic_DNA"/>
</dbReference>
<comment type="similarity">
    <text evidence="3">Belongs to the autotransporter-2 (AT-2) (TC 1.B.40) family.</text>
</comment>
<dbReference type="OrthoDB" id="1631723at2"/>
<organism evidence="15 16">
    <name type="scientific">Brucella oryzae</name>
    <dbReference type="NCBI Taxonomy" id="335286"/>
    <lineage>
        <taxon>Bacteria</taxon>
        <taxon>Pseudomonadati</taxon>
        <taxon>Pseudomonadota</taxon>
        <taxon>Alphaproteobacteria</taxon>
        <taxon>Hyphomicrobiales</taxon>
        <taxon>Brucellaceae</taxon>
        <taxon>Brucella/Ochrobactrum group</taxon>
        <taxon>Brucella</taxon>
    </lineage>
</organism>
<comment type="caution">
    <text evidence="15">The sequence shown here is derived from an EMBL/GenBank/DDBJ whole genome shotgun (WGS) entry which is preliminary data.</text>
</comment>
<keyword evidence="16" id="KW-1185">Reference proteome</keyword>
<dbReference type="SUPFAM" id="SSF54523">
    <property type="entry name" value="Pili subunits"/>
    <property type="match status" value="1"/>
</dbReference>
<evidence type="ECO:0000259" key="14">
    <source>
        <dbReference type="Pfam" id="PF05662"/>
    </source>
</evidence>
<keyword evidence="7 11" id="KW-0732">Signal</keyword>
<dbReference type="AlphaFoldDB" id="A0A2S7IVQ5"/>
<dbReference type="InterPro" id="IPR011049">
    <property type="entry name" value="Serralysin-like_metalloprot_C"/>
</dbReference>
<feature type="domain" description="Trimeric autotransporter adhesin YadA-like head" evidence="13">
    <location>
        <begin position="150"/>
        <end position="173"/>
    </location>
</feature>
<dbReference type="Pfam" id="PF03895">
    <property type="entry name" value="YadA_anchor"/>
    <property type="match status" value="1"/>
</dbReference>
<dbReference type="GO" id="GO:0009279">
    <property type="term" value="C:cell outer membrane"/>
    <property type="evidence" value="ECO:0007669"/>
    <property type="project" value="UniProtKB-SubCell"/>
</dbReference>
<dbReference type="Gene3D" id="2.150.10.10">
    <property type="entry name" value="Serralysin-like metalloprotease, C-terminal"/>
    <property type="match status" value="3"/>
</dbReference>
<dbReference type="Pfam" id="PF05658">
    <property type="entry name" value="YadA_head"/>
    <property type="match status" value="4"/>
</dbReference>
<evidence type="ECO:0000313" key="16">
    <source>
        <dbReference type="Proteomes" id="UP000238493"/>
    </source>
</evidence>
<dbReference type="Proteomes" id="UP000238493">
    <property type="component" value="Unassembled WGS sequence"/>
</dbReference>
<feature type="chain" id="PRO_5015627616" evidence="11">
    <location>
        <begin position="32"/>
        <end position="445"/>
    </location>
</feature>
<dbReference type="GO" id="GO:0015031">
    <property type="term" value="P:protein transport"/>
    <property type="evidence" value="ECO:0007669"/>
    <property type="project" value="UniProtKB-KW"/>
</dbReference>
<evidence type="ECO:0000256" key="4">
    <source>
        <dbReference type="ARBA" id="ARBA00022448"/>
    </source>
</evidence>
<keyword evidence="9" id="KW-0472">Membrane</keyword>
<keyword evidence="6" id="KW-0812">Transmembrane</keyword>
<evidence type="ECO:0000256" key="11">
    <source>
        <dbReference type="SAM" id="SignalP"/>
    </source>
</evidence>
<evidence type="ECO:0000256" key="6">
    <source>
        <dbReference type="ARBA" id="ARBA00022692"/>
    </source>
</evidence>
<evidence type="ECO:0000259" key="12">
    <source>
        <dbReference type="Pfam" id="PF03895"/>
    </source>
</evidence>
<evidence type="ECO:0000256" key="8">
    <source>
        <dbReference type="ARBA" id="ARBA00022927"/>
    </source>
</evidence>
<evidence type="ECO:0000256" key="5">
    <source>
        <dbReference type="ARBA" id="ARBA00022452"/>
    </source>
</evidence>
<evidence type="ECO:0000259" key="13">
    <source>
        <dbReference type="Pfam" id="PF05658"/>
    </source>
</evidence>
<gene>
    <name evidence="15" type="ORF">C3731_18930</name>
</gene>
<evidence type="ECO:0000256" key="9">
    <source>
        <dbReference type="ARBA" id="ARBA00023136"/>
    </source>
</evidence>
<feature type="domain" description="Trimeric autotransporter adhesin YadA-like C-terminal membrane anchor" evidence="12">
    <location>
        <begin position="386"/>
        <end position="444"/>
    </location>
</feature>
<evidence type="ECO:0000256" key="10">
    <source>
        <dbReference type="ARBA" id="ARBA00023237"/>
    </source>
</evidence>
<evidence type="ECO:0000256" key="1">
    <source>
        <dbReference type="ARBA" id="ARBA00004241"/>
    </source>
</evidence>
<feature type="domain" description="Trimeric autotransporter adhesin YadA-like stalk" evidence="14">
    <location>
        <begin position="213"/>
        <end position="254"/>
    </location>
</feature>
<accession>A0A2S7IVQ5</accession>
<proteinExistence type="inferred from homology"/>
<name>A0A2S7IVQ5_9HYPH</name>
<keyword evidence="4" id="KW-0813">Transport</keyword>
<feature type="domain" description="Trimeric autotransporter adhesin YadA-like head" evidence="13">
    <location>
        <begin position="124"/>
        <end position="145"/>
    </location>
</feature>
<reference evidence="15 16" key="1">
    <citation type="submission" date="2018-02" db="EMBL/GenBank/DDBJ databases">
        <title>Draft genome sequence of Ochrobactrum oryzae found in Brazil.</title>
        <authorList>
            <person name="Cerdeira L."/>
            <person name="Andrade F."/>
            <person name="Zacariotto T."/>
            <person name="Barbosa B."/>
            <person name="Santos S."/>
            <person name="Cassetari V."/>
            <person name="Lincopan N."/>
        </authorList>
    </citation>
    <scope>NUCLEOTIDE SEQUENCE [LARGE SCALE GENOMIC DNA]</scope>
    <source>
        <strain evidence="15 16">OA447</strain>
    </source>
</reference>
<dbReference type="RefSeq" id="WP_104757175.1">
    <property type="nucleotide sequence ID" value="NZ_JBHEEO010000002.1"/>
</dbReference>
<feature type="signal peptide" evidence="11">
    <location>
        <begin position="1"/>
        <end position="31"/>
    </location>
</feature>